<sequence>MYKKVLLAVDGSENSLRAAQEAGRMASLVTGCKIEVVYVVDFAKSKRDTLHVQSTEELDLFRRQNQRVEEELKSQKAAYEVKILHGEPGPAIVKYANEEKFNLVIIGSRGLNALQEMVLGSVSHKVMKRVHCPALIVK</sequence>
<dbReference type="RefSeq" id="WP_065412075.1">
    <property type="nucleotide sequence ID" value="NZ_MAYT01000031.1"/>
</dbReference>
<feature type="domain" description="UspA" evidence="3">
    <location>
        <begin position="1"/>
        <end position="138"/>
    </location>
</feature>
<dbReference type="InterPro" id="IPR014729">
    <property type="entry name" value="Rossmann-like_a/b/a_fold"/>
</dbReference>
<dbReference type="SUPFAM" id="SSF52402">
    <property type="entry name" value="Adenine nucleotide alpha hydrolases-like"/>
    <property type="match status" value="1"/>
</dbReference>
<dbReference type="Proteomes" id="UP000092578">
    <property type="component" value="Unassembled WGS sequence"/>
</dbReference>
<evidence type="ECO:0000313" key="4">
    <source>
        <dbReference type="EMBL" id="OCA81251.1"/>
    </source>
</evidence>
<gene>
    <name evidence="4" type="ORF">A8F95_15925</name>
</gene>
<dbReference type="PRINTS" id="PR01438">
    <property type="entry name" value="UNVRSLSTRESS"/>
</dbReference>
<organism evidence="4 5">
    <name type="scientific">Pseudobacillus wudalianchiensis</name>
    <dbReference type="NCBI Taxonomy" id="1743143"/>
    <lineage>
        <taxon>Bacteria</taxon>
        <taxon>Bacillati</taxon>
        <taxon>Bacillota</taxon>
        <taxon>Bacilli</taxon>
        <taxon>Bacillales</taxon>
        <taxon>Bacillaceae</taxon>
        <taxon>Pseudobacillus</taxon>
    </lineage>
</organism>
<evidence type="ECO:0000256" key="1">
    <source>
        <dbReference type="ARBA" id="ARBA00008791"/>
    </source>
</evidence>
<dbReference type="PANTHER" id="PTHR46268">
    <property type="entry name" value="STRESS RESPONSE PROTEIN NHAX"/>
    <property type="match status" value="1"/>
</dbReference>
<comment type="similarity">
    <text evidence="1">Belongs to the universal stress protein A family.</text>
</comment>
<dbReference type="Pfam" id="PF00582">
    <property type="entry name" value="Usp"/>
    <property type="match status" value="1"/>
</dbReference>
<evidence type="ECO:0000256" key="2">
    <source>
        <dbReference type="SAM" id="Coils"/>
    </source>
</evidence>
<evidence type="ECO:0000313" key="5">
    <source>
        <dbReference type="Proteomes" id="UP000092578"/>
    </source>
</evidence>
<dbReference type="EMBL" id="MAYT01000031">
    <property type="protein sequence ID" value="OCA81251.1"/>
    <property type="molecule type" value="Genomic_DNA"/>
</dbReference>
<dbReference type="Gene3D" id="3.40.50.620">
    <property type="entry name" value="HUPs"/>
    <property type="match status" value="1"/>
</dbReference>
<protein>
    <submittedName>
        <fullName evidence="4">Universal stress protein</fullName>
    </submittedName>
</protein>
<reference evidence="5" key="1">
    <citation type="submission" date="2016-05" db="EMBL/GenBank/DDBJ databases">
        <authorList>
            <person name="Liu B."/>
            <person name="Wang J."/>
            <person name="Zhu Y."/>
            <person name="Liu G."/>
            <person name="Chen Q."/>
            <person name="Chen Z."/>
            <person name="Lan J."/>
            <person name="Che J."/>
            <person name="Ge C."/>
            <person name="Shi H."/>
            <person name="Pan Z."/>
            <person name="Liu X."/>
        </authorList>
    </citation>
    <scope>NUCLEOTIDE SEQUENCE [LARGE SCALE GENOMIC DNA]</scope>
    <source>
        <strain evidence="5">FJAT-27215</strain>
    </source>
</reference>
<keyword evidence="5" id="KW-1185">Reference proteome</keyword>
<keyword evidence="2" id="KW-0175">Coiled coil</keyword>
<comment type="caution">
    <text evidence="4">The sequence shown here is derived from an EMBL/GenBank/DDBJ whole genome shotgun (WGS) entry which is preliminary data.</text>
</comment>
<feature type="coiled-coil region" evidence="2">
    <location>
        <begin position="51"/>
        <end position="78"/>
    </location>
</feature>
<dbReference type="InterPro" id="IPR006015">
    <property type="entry name" value="Universal_stress_UspA"/>
</dbReference>
<dbReference type="InterPro" id="IPR006016">
    <property type="entry name" value="UspA"/>
</dbReference>
<dbReference type="AlphaFoldDB" id="A0A1B9ABS9"/>
<proteinExistence type="inferred from homology"/>
<dbReference type="PANTHER" id="PTHR46268:SF6">
    <property type="entry name" value="UNIVERSAL STRESS PROTEIN UP12"/>
    <property type="match status" value="1"/>
</dbReference>
<name>A0A1B9ABS9_9BACI</name>
<accession>A0A1B9ABS9</accession>
<evidence type="ECO:0000259" key="3">
    <source>
        <dbReference type="Pfam" id="PF00582"/>
    </source>
</evidence>
<dbReference type="CDD" id="cd00293">
    <property type="entry name" value="USP-like"/>
    <property type="match status" value="1"/>
</dbReference>